<dbReference type="Gene3D" id="3.10.180.10">
    <property type="entry name" value="2,3-Dihydroxybiphenyl 1,2-Dioxygenase, domain 1"/>
    <property type="match status" value="1"/>
</dbReference>
<dbReference type="PROSITE" id="PS51819">
    <property type="entry name" value="VOC"/>
    <property type="match status" value="1"/>
</dbReference>
<dbReference type="InterPro" id="IPR029068">
    <property type="entry name" value="Glyas_Bleomycin-R_OHBP_Dase"/>
</dbReference>
<dbReference type="Pfam" id="PF00903">
    <property type="entry name" value="Glyoxalase"/>
    <property type="match status" value="1"/>
</dbReference>
<evidence type="ECO:0000259" key="1">
    <source>
        <dbReference type="PROSITE" id="PS51819"/>
    </source>
</evidence>
<proteinExistence type="predicted"/>
<protein>
    <submittedName>
        <fullName evidence="2">Glyoxalase superfamily protein PhnB</fullName>
    </submittedName>
</protein>
<dbReference type="PANTHER" id="PTHR36503">
    <property type="entry name" value="BLR2520 PROTEIN"/>
    <property type="match status" value="1"/>
</dbReference>
<name>A0ABY2BPL8_9ACTN</name>
<sequence length="132" mass="14327">MQPTLNVLDITVTDLGAAIDFYRLLGLEFVRDQYMPDDHAGCDLPNGLHLMLDTDDLRSKTTAEWTAPANGRTFLAFQLESPADVDATYAELTTAGVTGLQEPFDAPWGMRYATVTDPAGNGVDLYANLPSS</sequence>
<gene>
    <name evidence="2" type="ORF">EV644_104545</name>
</gene>
<accession>A0ABY2BPL8</accession>
<evidence type="ECO:0000313" key="3">
    <source>
        <dbReference type="Proteomes" id="UP000295818"/>
    </source>
</evidence>
<dbReference type="Proteomes" id="UP000295818">
    <property type="component" value="Unassembled WGS sequence"/>
</dbReference>
<dbReference type="RefSeq" id="WP_132188847.1">
    <property type="nucleotide sequence ID" value="NZ_SLWM01000004.1"/>
</dbReference>
<dbReference type="SUPFAM" id="SSF54593">
    <property type="entry name" value="Glyoxalase/Bleomycin resistance protein/Dihydroxybiphenyl dioxygenase"/>
    <property type="match status" value="1"/>
</dbReference>
<keyword evidence="3" id="KW-1185">Reference proteome</keyword>
<dbReference type="EMBL" id="SLWM01000004">
    <property type="protein sequence ID" value="TCO26041.1"/>
    <property type="molecule type" value="Genomic_DNA"/>
</dbReference>
<comment type="caution">
    <text evidence="2">The sequence shown here is derived from an EMBL/GenBank/DDBJ whole genome shotgun (WGS) entry which is preliminary data.</text>
</comment>
<evidence type="ECO:0000313" key="2">
    <source>
        <dbReference type="EMBL" id="TCO26041.1"/>
    </source>
</evidence>
<dbReference type="InterPro" id="IPR037523">
    <property type="entry name" value="VOC_core"/>
</dbReference>
<dbReference type="PANTHER" id="PTHR36503:SF3">
    <property type="entry name" value="BLR0126 PROTEIN"/>
    <property type="match status" value="1"/>
</dbReference>
<organism evidence="2 3">
    <name type="scientific">Kribbella orskensis</name>
    <dbReference type="NCBI Taxonomy" id="2512216"/>
    <lineage>
        <taxon>Bacteria</taxon>
        <taxon>Bacillati</taxon>
        <taxon>Actinomycetota</taxon>
        <taxon>Actinomycetes</taxon>
        <taxon>Propionibacteriales</taxon>
        <taxon>Kribbellaceae</taxon>
        <taxon>Kribbella</taxon>
    </lineage>
</organism>
<feature type="domain" description="VOC" evidence="1">
    <location>
        <begin position="4"/>
        <end position="128"/>
    </location>
</feature>
<dbReference type="InterPro" id="IPR004360">
    <property type="entry name" value="Glyas_Fos-R_dOase_dom"/>
</dbReference>
<reference evidence="2 3" key="1">
    <citation type="journal article" date="2015" name="Stand. Genomic Sci.">
        <title>Genomic Encyclopedia of Bacterial and Archaeal Type Strains, Phase III: the genomes of soil and plant-associated and newly described type strains.</title>
        <authorList>
            <person name="Whitman W.B."/>
            <person name="Woyke T."/>
            <person name="Klenk H.P."/>
            <person name="Zhou Y."/>
            <person name="Lilburn T.G."/>
            <person name="Beck B.J."/>
            <person name="De Vos P."/>
            <person name="Vandamme P."/>
            <person name="Eisen J.A."/>
            <person name="Garrity G."/>
            <person name="Hugenholtz P."/>
            <person name="Kyrpides N.C."/>
        </authorList>
    </citation>
    <scope>NUCLEOTIDE SEQUENCE [LARGE SCALE GENOMIC DNA]</scope>
    <source>
        <strain evidence="2 3">VKM Ac-2538</strain>
    </source>
</reference>